<evidence type="ECO:0000313" key="1">
    <source>
        <dbReference type="EMBL" id="GAF96279.1"/>
    </source>
</evidence>
<dbReference type="Gene3D" id="2.160.10.10">
    <property type="entry name" value="Hexapeptide repeat proteins"/>
    <property type="match status" value="1"/>
</dbReference>
<reference evidence="1" key="1">
    <citation type="journal article" date="2014" name="Front. Microbiol.">
        <title>High frequency of phylogenetically diverse reductive dehalogenase-homologous genes in deep subseafloor sedimentary metagenomes.</title>
        <authorList>
            <person name="Kawai M."/>
            <person name="Futagami T."/>
            <person name="Toyoda A."/>
            <person name="Takaki Y."/>
            <person name="Nishi S."/>
            <person name="Hori S."/>
            <person name="Arai W."/>
            <person name="Tsubouchi T."/>
            <person name="Morono Y."/>
            <person name="Uchiyama I."/>
            <person name="Ito T."/>
            <person name="Fujiyama A."/>
            <person name="Inagaki F."/>
            <person name="Takami H."/>
        </authorList>
    </citation>
    <scope>NUCLEOTIDE SEQUENCE</scope>
    <source>
        <strain evidence="1">Expedition CK06-06</strain>
    </source>
</reference>
<gene>
    <name evidence="1" type="ORF">S01H1_26340</name>
</gene>
<dbReference type="Pfam" id="PF19527">
    <property type="entry name" value="DUF6055"/>
    <property type="match status" value="1"/>
</dbReference>
<dbReference type="EMBL" id="BARS01015960">
    <property type="protein sequence ID" value="GAF96279.1"/>
    <property type="molecule type" value="Genomic_DNA"/>
</dbReference>
<dbReference type="AlphaFoldDB" id="X0TSU8"/>
<dbReference type="InterPro" id="IPR011004">
    <property type="entry name" value="Trimer_LpxA-like_sf"/>
</dbReference>
<dbReference type="SUPFAM" id="SSF51161">
    <property type="entry name" value="Trimeric LpxA-like enzymes"/>
    <property type="match status" value="1"/>
</dbReference>
<feature type="non-terminal residue" evidence="1">
    <location>
        <position position="282"/>
    </location>
</feature>
<dbReference type="InterPro" id="IPR045690">
    <property type="entry name" value="DUF6055"/>
</dbReference>
<name>X0TSU8_9ZZZZ</name>
<sequence>SCTGGQQRGLFKSGIRGLGDMVGEYGARLATFDCELEDLFRRHYFAPTRSWLETVDRDKGIYRIPWEEAPEPFGVNIVRLVTDEGAREFEVDFSGLHDPDFYSDWRACIVAVGPNGKSRYSPMWNKGRMTMKCLADDSSYWLTVTATPTALYSGNWMRNIYSGRHAYRYPWSVQLSGARPGTPRHIRGEMDLTKKAKRHANGGGWVADSATAATTAYIGPDAMVLGGAQVLDHAIVEDYAVVTDRAVVSDHARVSGRAVVRGTAKVNGYSRTWTSVGGSDVA</sequence>
<protein>
    <submittedName>
        <fullName evidence="1">Uncharacterized protein</fullName>
    </submittedName>
</protein>
<comment type="caution">
    <text evidence="1">The sequence shown here is derived from an EMBL/GenBank/DDBJ whole genome shotgun (WGS) entry which is preliminary data.</text>
</comment>
<organism evidence="1">
    <name type="scientific">marine sediment metagenome</name>
    <dbReference type="NCBI Taxonomy" id="412755"/>
    <lineage>
        <taxon>unclassified sequences</taxon>
        <taxon>metagenomes</taxon>
        <taxon>ecological metagenomes</taxon>
    </lineage>
</organism>
<feature type="non-terminal residue" evidence="1">
    <location>
        <position position="1"/>
    </location>
</feature>
<proteinExistence type="predicted"/>
<accession>X0TSU8</accession>